<dbReference type="SUPFAM" id="SSF144010">
    <property type="entry name" value="CofE-like"/>
    <property type="match status" value="1"/>
</dbReference>
<proteinExistence type="predicted"/>
<feature type="compositionally biased region" description="Low complexity" evidence="1">
    <location>
        <begin position="478"/>
        <end position="499"/>
    </location>
</feature>
<reference evidence="4" key="1">
    <citation type="journal article" date="2018" name="Sci. Rep.">
        <title>Lignite coal burning seam in the remote Altai Mountains harbors a hydrogen-driven thermophilic microbial community.</title>
        <authorList>
            <person name="Kadnikov V.V."/>
            <person name="Mardanov A.V."/>
            <person name="Ivasenko D.A."/>
            <person name="Antsiferov D.V."/>
            <person name="Beletsky A.V."/>
            <person name="Karnachuk O.V."/>
            <person name="Ravin N.V."/>
        </authorList>
    </citation>
    <scope>NUCLEOTIDE SEQUENCE [LARGE SCALE GENOMIC DNA]</scope>
</reference>
<name>A0A2R6Y256_9BACL</name>
<comment type="caution">
    <text evidence="3">The sequence shown here is derived from an EMBL/GenBank/DDBJ whole genome shotgun (WGS) entry which is preliminary data.</text>
</comment>
<accession>A0A2R6Y256</accession>
<evidence type="ECO:0000313" key="4">
    <source>
        <dbReference type="Proteomes" id="UP000244338"/>
    </source>
</evidence>
<evidence type="ECO:0000256" key="1">
    <source>
        <dbReference type="SAM" id="MobiDB-lite"/>
    </source>
</evidence>
<sequence length="573" mass="61877">MGEIVTSAFGIKTGLILPHDNIREVTLEAVRDKVQDGDIVCVTEAVVARSQNRYVTCEELAEDIRMKLNLKPKAHLAIVFPIASRNRFALVLKAAALATCGGEVTVSFSLPYDEVGNQVIDPEFAWMRLRLKKILKSLQSARENTPHLNILIRETIAALILQSSGYQVLGMRKIMGKGIADLTVRSPEGRLMPVEVTFSDLKKAASKAVELKGDMAEAGGALAVKVDLARREAVIIDAAAYLDDEASARNAAEVVHYAEMEAYFKDSEAIYLPEVGDAFFRHPITGVDYRALYLDMIRQGEATGTIIFSANPLKVYEQGYLDGVIIGEVHKRLETREVFNAFGADVPVVTLDEIGPAPWGVIGSNVSSEQPCRLKLLPEDASGTADAIREAILDGLGVNVEVIIFGDGAYKDPDSGIYELADPHPAIGVSAGLRSYRLRTGKKLKMHVDTLHQQGMSREEIEQALGGATPGKETEPASMSGSFPGSVPVSVPASVMDASLPKEGVERKEEMREPIGGKREGRGQGEERNQRDQGEVGTTPRSLTSIVATLADLMAGSADAGTPIIVVRGFLRT</sequence>
<dbReference type="Proteomes" id="UP000244338">
    <property type="component" value="Unassembled WGS sequence"/>
</dbReference>
<gene>
    <name evidence="3" type="ORF">BSOLF_2709</name>
</gene>
<dbReference type="EMBL" id="PEBX01000020">
    <property type="protein sequence ID" value="PTQ56741.1"/>
    <property type="molecule type" value="Genomic_DNA"/>
</dbReference>
<dbReference type="PANTHER" id="PTHR47917:SF1">
    <property type="entry name" value="COENZYME F420:L-GLUTAMATE LIGASE"/>
    <property type="match status" value="1"/>
</dbReference>
<feature type="compositionally biased region" description="Basic and acidic residues" evidence="1">
    <location>
        <begin position="503"/>
        <end position="534"/>
    </location>
</feature>
<dbReference type="Pfam" id="PF01996">
    <property type="entry name" value="F420_ligase"/>
    <property type="match status" value="1"/>
</dbReference>
<dbReference type="Gene3D" id="3.30.1330.100">
    <property type="entry name" value="CofE-like"/>
    <property type="match status" value="1"/>
</dbReference>
<dbReference type="InterPro" id="IPR002847">
    <property type="entry name" value="F420-0_gamma-glut_ligase-dom"/>
</dbReference>
<evidence type="ECO:0000259" key="2">
    <source>
        <dbReference type="Pfam" id="PF01996"/>
    </source>
</evidence>
<feature type="domain" description="Coenzyme F420:L-glutamate ligase-like" evidence="2">
    <location>
        <begin position="10"/>
        <end position="569"/>
    </location>
</feature>
<organism evidence="3 4">
    <name type="scientific">Candidatus Carbonibacillus altaicus</name>
    <dbReference type="NCBI Taxonomy" id="2163959"/>
    <lineage>
        <taxon>Bacteria</taxon>
        <taxon>Bacillati</taxon>
        <taxon>Bacillota</taxon>
        <taxon>Bacilli</taxon>
        <taxon>Bacillales</taxon>
        <taxon>Candidatus Carbonibacillus</taxon>
    </lineage>
</organism>
<dbReference type="AlphaFoldDB" id="A0A2R6Y256"/>
<dbReference type="PANTHER" id="PTHR47917">
    <property type="match status" value="1"/>
</dbReference>
<evidence type="ECO:0000313" key="3">
    <source>
        <dbReference type="EMBL" id="PTQ56741.1"/>
    </source>
</evidence>
<protein>
    <recommendedName>
        <fullName evidence="2">Coenzyme F420:L-glutamate ligase-like domain-containing protein</fullName>
    </recommendedName>
</protein>
<feature type="region of interest" description="Disordered" evidence="1">
    <location>
        <begin position="466"/>
        <end position="540"/>
    </location>
</feature>
<dbReference type="GO" id="GO:0052618">
    <property type="term" value="F:coenzyme F420-0:L-glutamate ligase activity"/>
    <property type="evidence" value="ECO:0007669"/>
    <property type="project" value="TreeGrafter"/>
</dbReference>